<dbReference type="Proteomes" id="UP000319212">
    <property type="component" value="Unassembled WGS sequence"/>
</dbReference>
<dbReference type="OrthoDB" id="8856308at2"/>
<evidence type="ECO:0000313" key="3">
    <source>
        <dbReference type="Proteomes" id="UP000319212"/>
    </source>
</evidence>
<gene>
    <name evidence="2" type="ORF">EAH82_10785</name>
</gene>
<organism evidence="2 3">
    <name type="scientific">Variovorax guangxiensis</name>
    <dbReference type="NCBI Taxonomy" id="1775474"/>
    <lineage>
        <taxon>Bacteria</taxon>
        <taxon>Pseudomonadati</taxon>
        <taxon>Pseudomonadota</taxon>
        <taxon>Betaproteobacteria</taxon>
        <taxon>Burkholderiales</taxon>
        <taxon>Comamonadaceae</taxon>
        <taxon>Variovorax</taxon>
    </lineage>
</organism>
<feature type="compositionally biased region" description="Basic and acidic residues" evidence="1">
    <location>
        <begin position="55"/>
        <end position="66"/>
    </location>
</feature>
<name>A0A502DY75_9BURK</name>
<accession>A0A502DY75</accession>
<dbReference type="AlphaFoldDB" id="A0A502DY75"/>
<evidence type="ECO:0000256" key="1">
    <source>
        <dbReference type="SAM" id="MobiDB-lite"/>
    </source>
</evidence>
<feature type="region of interest" description="Disordered" evidence="1">
    <location>
        <begin position="1"/>
        <end position="96"/>
    </location>
</feature>
<comment type="caution">
    <text evidence="2">The sequence shown here is derived from an EMBL/GenBank/DDBJ whole genome shotgun (WGS) entry which is preliminary data.</text>
</comment>
<dbReference type="RefSeq" id="WP_140841544.1">
    <property type="nucleotide sequence ID" value="NZ_RCZI01000002.1"/>
</dbReference>
<proteinExistence type="predicted"/>
<evidence type="ECO:0000313" key="2">
    <source>
        <dbReference type="EMBL" id="TPG29226.1"/>
    </source>
</evidence>
<feature type="compositionally biased region" description="Polar residues" evidence="1">
    <location>
        <begin position="80"/>
        <end position="96"/>
    </location>
</feature>
<protein>
    <submittedName>
        <fullName evidence="2">Uncharacterized protein</fullName>
    </submittedName>
</protein>
<dbReference type="EMBL" id="RCZI01000002">
    <property type="protein sequence ID" value="TPG29226.1"/>
    <property type="molecule type" value="Genomic_DNA"/>
</dbReference>
<reference evidence="2 3" key="1">
    <citation type="journal article" date="2019" name="Environ. Microbiol.">
        <title>Species interactions and distinct microbial communities in high Arctic permafrost affected cryosols are associated with the CH4 and CO2 gas fluxes.</title>
        <authorList>
            <person name="Altshuler I."/>
            <person name="Hamel J."/>
            <person name="Turney S."/>
            <person name="Magnuson E."/>
            <person name="Levesque R."/>
            <person name="Greer C."/>
            <person name="Whyte L.G."/>
        </authorList>
    </citation>
    <scope>NUCLEOTIDE SEQUENCE [LARGE SCALE GENOMIC DNA]</scope>
    <source>
        <strain evidence="2 3">S06.C</strain>
    </source>
</reference>
<sequence>MRTDTPSAPTHPDGETPSATGAAHEARAGDRGTASGRNIAQNRAIGQDDPMDGSRMGREQHKDHGFPGEGEAGADPGTDAAQTHEAQPDGTSTARR</sequence>